<dbReference type="Proteomes" id="UP001054945">
    <property type="component" value="Unassembled WGS sequence"/>
</dbReference>
<protein>
    <submittedName>
        <fullName evidence="1">Uncharacterized protein</fullName>
    </submittedName>
</protein>
<sequence length="91" mass="9937">MTNEPRDMKNKRLQTRTSNYLLSARIRPVTLHSTLIGVGFGKRGFLSQIKADLLGGVYLLRLALVSTTSRGSSSGCFCRLGVLGIVFGHII</sequence>
<organism evidence="1 2">
    <name type="scientific">Caerostris extrusa</name>
    <name type="common">Bark spider</name>
    <name type="synonym">Caerostris bankana</name>
    <dbReference type="NCBI Taxonomy" id="172846"/>
    <lineage>
        <taxon>Eukaryota</taxon>
        <taxon>Metazoa</taxon>
        <taxon>Ecdysozoa</taxon>
        <taxon>Arthropoda</taxon>
        <taxon>Chelicerata</taxon>
        <taxon>Arachnida</taxon>
        <taxon>Araneae</taxon>
        <taxon>Araneomorphae</taxon>
        <taxon>Entelegynae</taxon>
        <taxon>Araneoidea</taxon>
        <taxon>Araneidae</taxon>
        <taxon>Caerostris</taxon>
    </lineage>
</organism>
<gene>
    <name evidence="1" type="ORF">CEXT_442771</name>
</gene>
<keyword evidence="2" id="KW-1185">Reference proteome</keyword>
<comment type="caution">
    <text evidence="1">The sequence shown here is derived from an EMBL/GenBank/DDBJ whole genome shotgun (WGS) entry which is preliminary data.</text>
</comment>
<proteinExistence type="predicted"/>
<dbReference type="EMBL" id="BPLR01004463">
    <property type="protein sequence ID" value="GIX95022.1"/>
    <property type="molecule type" value="Genomic_DNA"/>
</dbReference>
<name>A0AAV4PIS4_CAEEX</name>
<accession>A0AAV4PIS4</accession>
<reference evidence="1 2" key="1">
    <citation type="submission" date="2021-06" db="EMBL/GenBank/DDBJ databases">
        <title>Caerostris extrusa draft genome.</title>
        <authorList>
            <person name="Kono N."/>
            <person name="Arakawa K."/>
        </authorList>
    </citation>
    <scope>NUCLEOTIDE SEQUENCE [LARGE SCALE GENOMIC DNA]</scope>
</reference>
<evidence type="ECO:0000313" key="1">
    <source>
        <dbReference type="EMBL" id="GIX95022.1"/>
    </source>
</evidence>
<dbReference type="AlphaFoldDB" id="A0AAV4PIS4"/>
<evidence type="ECO:0000313" key="2">
    <source>
        <dbReference type="Proteomes" id="UP001054945"/>
    </source>
</evidence>